<comment type="caution">
    <text evidence="3">The sequence shown here is derived from an EMBL/GenBank/DDBJ whole genome shotgun (WGS) entry which is preliminary data.</text>
</comment>
<feature type="signal peptide" evidence="1">
    <location>
        <begin position="1"/>
        <end position="19"/>
    </location>
</feature>
<dbReference type="EMBL" id="JAEHNZ010000001">
    <property type="protein sequence ID" value="MBK0395753.1"/>
    <property type="molecule type" value="Genomic_DNA"/>
</dbReference>
<evidence type="ECO:0000256" key="1">
    <source>
        <dbReference type="SAM" id="SignalP"/>
    </source>
</evidence>
<dbReference type="RefSeq" id="WP_200521790.1">
    <property type="nucleotide sequence ID" value="NZ_JAEHNZ010000001.1"/>
</dbReference>
<reference evidence="3 4" key="1">
    <citation type="journal article" date="2021" name="Pathogens">
        <title>Isolation and Characterization of Kingella bonacorsii sp. nov., A Novel Kingella Species Detected in a Stable Periodontitis Subject.</title>
        <authorList>
            <person name="Antezack A."/>
            <person name="Boxberger M."/>
            <person name="Rolland C."/>
            <person name="Monnet-Corti V."/>
            <person name="La Scola B."/>
        </authorList>
    </citation>
    <scope>NUCLEOTIDE SEQUENCE [LARGE SCALE GENOMIC DNA]</scope>
    <source>
        <strain evidence="3 4">Marseille-Q4569</strain>
    </source>
</reference>
<sequence>MFAKSLLAVTLFATIGVQAAPLSYKTQTAHAKTNCTKVSDEKEPRCHELTVAYPQTGDKTLDAWALAAIRKSVGAKDLSANGLKKFLTRSKDVAETNKENRTLRQGEYPCFLDYIRTLELEGQTPQYAVFGMEEWEYTCGAHGNGNHGFIVLKRGEAKIKPVALKDILLPKQMAKLVALQKAGYVNYLQTDAEYSEKEAREYVAEYNQDFKGTDNWRFAKGGLVFLFQSYEIGAYAIGRPEIFLSSQQLKGIVKPEILREAAQYQVNPKIAKQEQEWQAAKEAAKKEQQQQAK</sequence>
<dbReference type="Pfam" id="PF11738">
    <property type="entry name" value="DUF3298"/>
    <property type="match status" value="1"/>
</dbReference>
<keyword evidence="1" id="KW-0732">Signal</keyword>
<dbReference type="InterPro" id="IPR021729">
    <property type="entry name" value="DUF3298"/>
</dbReference>
<evidence type="ECO:0000313" key="3">
    <source>
        <dbReference type="EMBL" id="MBK0395753.1"/>
    </source>
</evidence>
<dbReference type="Gene3D" id="3.90.640.20">
    <property type="entry name" value="Heat-shock cognate protein, ATPase"/>
    <property type="match status" value="1"/>
</dbReference>
<evidence type="ECO:0000259" key="2">
    <source>
        <dbReference type="Pfam" id="PF11738"/>
    </source>
</evidence>
<proteinExistence type="predicted"/>
<dbReference type="Proteomes" id="UP000614058">
    <property type="component" value="Unassembled WGS sequence"/>
</dbReference>
<gene>
    <name evidence="3" type="ORF">JDW22_03915</name>
</gene>
<feature type="domain" description="DUF3298" evidence="2">
    <location>
        <begin position="166"/>
        <end position="244"/>
    </location>
</feature>
<accession>A0ABS1BR59</accession>
<feature type="chain" id="PRO_5046148470" evidence="1">
    <location>
        <begin position="20"/>
        <end position="293"/>
    </location>
</feature>
<name>A0ABS1BR59_9NEIS</name>
<keyword evidence="4" id="KW-1185">Reference proteome</keyword>
<protein>
    <submittedName>
        <fullName evidence="3">DUF3298 domain-containing protein</fullName>
    </submittedName>
</protein>
<dbReference type="InterPro" id="IPR037126">
    <property type="entry name" value="PdaC/RsiV-like_sf"/>
</dbReference>
<evidence type="ECO:0000313" key="4">
    <source>
        <dbReference type="Proteomes" id="UP000614058"/>
    </source>
</evidence>
<organism evidence="3 4">
    <name type="scientific">Kingella bonacorsii</name>
    <dbReference type="NCBI Taxonomy" id="2796361"/>
    <lineage>
        <taxon>Bacteria</taxon>
        <taxon>Pseudomonadati</taxon>
        <taxon>Pseudomonadota</taxon>
        <taxon>Betaproteobacteria</taxon>
        <taxon>Neisseriales</taxon>
        <taxon>Neisseriaceae</taxon>
        <taxon>Kingella</taxon>
    </lineage>
</organism>
<dbReference type="Gene3D" id="3.30.565.40">
    <property type="entry name" value="Fervidobacterium nodosum Rt17-B1 like"/>
    <property type="match status" value="1"/>
</dbReference>